<feature type="region of interest" description="Disordered" evidence="1">
    <location>
        <begin position="208"/>
        <end position="229"/>
    </location>
</feature>
<dbReference type="Proteomes" id="UP001304243">
    <property type="component" value="Unassembled WGS sequence"/>
</dbReference>
<dbReference type="SUPFAM" id="SSF56219">
    <property type="entry name" value="DNase I-like"/>
    <property type="match status" value="1"/>
</dbReference>
<evidence type="ECO:0000313" key="3">
    <source>
        <dbReference type="Proteomes" id="UP001304243"/>
    </source>
</evidence>
<sequence length="299" mass="34000">MNHPPTPVSHSSLTQNRITNLHICSLNCRSLSKPPSLDLSRSFSRLLISSDMDILCLQEAHSADPEVQDRLDIQLQAKTSIWTHHCGVVSLNPAIQLEDAYVSTDGRLIICTVSHVNHLFHPFRLMNIYAPATPYDRYDFYANLLQLPYFHSLLTNFSSHSFTFPPEAPTMIVVDFNYNFRRFPSSTIHNNLQNPDFISNLHLNYPHSSDTTSTNPEDPSITPTLDTNDLSNMSPSTRAQWFWHAILQHHYHECSHRLQSDPPIPTFTDGGHLSTIDYMYVAPLLTDFLQASNVEFIGP</sequence>
<dbReference type="Gene3D" id="3.60.10.10">
    <property type="entry name" value="Endonuclease/exonuclease/phosphatase"/>
    <property type="match status" value="1"/>
</dbReference>
<evidence type="ECO:0008006" key="4">
    <source>
        <dbReference type="Google" id="ProtNLM"/>
    </source>
</evidence>
<keyword evidence="3" id="KW-1185">Reference proteome</keyword>
<proteinExistence type="predicted"/>
<dbReference type="EMBL" id="JASEJX010000013">
    <property type="protein sequence ID" value="KAK4518192.1"/>
    <property type="molecule type" value="Genomic_DNA"/>
</dbReference>
<dbReference type="RefSeq" id="XP_064684858.1">
    <property type="nucleotide sequence ID" value="XM_064820938.1"/>
</dbReference>
<accession>A0AAN7DIP7</accession>
<dbReference type="AlphaFoldDB" id="A0AAN7DIP7"/>
<dbReference type="GeneID" id="89945245"/>
<organism evidence="2 3">
    <name type="scientific">Mucor velutinosus</name>
    <dbReference type="NCBI Taxonomy" id="708070"/>
    <lineage>
        <taxon>Eukaryota</taxon>
        <taxon>Fungi</taxon>
        <taxon>Fungi incertae sedis</taxon>
        <taxon>Mucoromycota</taxon>
        <taxon>Mucoromycotina</taxon>
        <taxon>Mucoromycetes</taxon>
        <taxon>Mucorales</taxon>
        <taxon>Mucorineae</taxon>
        <taxon>Mucoraceae</taxon>
        <taxon>Mucor</taxon>
    </lineage>
</organism>
<gene>
    <name evidence="2" type="ORF">ATC70_001543</name>
</gene>
<dbReference type="InterPro" id="IPR036691">
    <property type="entry name" value="Endo/exonu/phosph_ase_sf"/>
</dbReference>
<reference evidence="2 3" key="1">
    <citation type="submission" date="2022-11" db="EMBL/GenBank/DDBJ databases">
        <title>Mucor velutinosus strain NIH1002 WGS.</title>
        <authorList>
            <person name="Subramanian P."/>
            <person name="Mullikin J.C."/>
            <person name="Segre J.A."/>
            <person name="Zelazny A.M."/>
        </authorList>
    </citation>
    <scope>NUCLEOTIDE SEQUENCE [LARGE SCALE GENOMIC DNA]</scope>
    <source>
        <strain evidence="2 3">NIH1002</strain>
    </source>
</reference>
<evidence type="ECO:0000256" key="1">
    <source>
        <dbReference type="SAM" id="MobiDB-lite"/>
    </source>
</evidence>
<evidence type="ECO:0000313" key="2">
    <source>
        <dbReference type="EMBL" id="KAK4518192.1"/>
    </source>
</evidence>
<protein>
    <recommendedName>
        <fullName evidence="4">Endonuclease/exonuclease/phosphatase domain-containing protein</fullName>
    </recommendedName>
</protein>
<name>A0AAN7DIP7_9FUNG</name>
<comment type="caution">
    <text evidence="2">The sequence shown here is derived from an EMBL/GenBank/DDBJ whole genome shotgun (WGS) entry which is preliminary data.</text>
</comment>